<dbReference type="Pfam" id="PF01735">
    <property type="entry name" value="PLA2_B"/>
    <property type="match status" value="1"/>
</dbReference>
<evidence type="ECO:0000256" key="1">
    <source>
        <dbReference type="ARBA" id="ARBA00022801"/>
    </source>
</evidence>
<keyword evidence="1 3" id="KW-0378">Hydrolase</keyword>
<dbReference type="GO" id="GO:0046475">
    <property type="term" value="P:glycerophospholipid catabolic process"/>
    <property type="evidence" value="ECO:0007669"/>
    <property type="project" value="TreeGrafter"/>
</dbReference>
<evidence type="ECO:0000256" key="2">
    <source>
        <dbReference type="ARBA" id="ARBA00023098"/>
    </source>
</evidence>
<organism evidence="5 6">
    <name type="scientific">Engystomops pustulosus</name>
    <name type="common">Tungara frog</name>
    <name type="synonym">Physalaemus pustulosus</name>
    <dbReference type="NCBI Taxonomy" id="76066"/>
    <lineage>
        <taxon>Eukaryota</taxon>
        <taxon>Metazoa</taxon>
        <taxon>Chordata</taxon>
        <taxon>Craniata</taxon>
        <taxon>Vertebrata</taxon>
        <taxon>Euteleostomi</taxon>
        <taxon>Amphibia</taxon>
        <taxon>Batrachia</taxon>
        <taxon>Anura</taxon>
        <taxon>Neobatrachia</taxon>
        <taxon>Hyloidea</taxon>
        <taxon>Leptodactylidae</taxon>
        <taxon>Leiuperinae</taxon>
        <taxon>Engystomops</taxon>
    </lineage>
</organism>
<dbReference type="GO" id="GO:0005509">
    <property type="term" value="F:calcium ion binding"/>
    <property type="evidence" value="ECO:0007669"/>
    <property type="project" value="TreeGrafter"/>
</dbReference>
<dbReference type="EMBL" id="WNYA01007951">
    <property type="protein sequence ID" value="KAG8541289.1"/>
    <property type="molecule type" value="Genomic_DNA"/>
</dbReference>
<sequence length="254" mass="28663">MLFRDSPLRSEGELLSIKARQKKVREALQKLNINIREDEEPPVIAIMGSGGGLRAMVGLLGVLAELAKEGILDAITYICGTSGSTWCMSSLYDNENWSSCMQEMERQIADRLLEPTNNWEKTWKKLNQTFSKEMFSLTNFWAYVFIHKVLNEINENTLSSHQASCESGKNPYPVYSAVEEGSLHSHNPGAWFEFTPHVAGFPAYKTYVKTEHLGSKFKDGKLVKNHPEWDLCYLQGMWGSALADSVSVKEFIKG</sequence>
<dbReference type="GO" id="GO:0005544">
    <property type="term" value="F:calcium-dependent phospholipid binding"/>
    <property type="evidence" value="ECO:0007669"/>
    <property type="project" value="TreeGrafter"/>
</dbReference>
<keyword evidence="2 3" id="KW-0443">Lipid metabolism</keyword>
<dbReference type="PROSITE" id="PS51210">
    <property type="entry name" value="PLA2C"/>
    <property type="match status" value="1"/>
</dbReference>
<dbReference type="Proteomes" id="UP000824782">
    <property type="component" value="Unassembled WGS sequence"/>
</dbReference>
<dbReference type="GO" id="GO:0005635">
    <property type="term" value="C:nuclear envelope"/>
    <property type="evidence" value="ECO:0007669"/>
    <property type="project" value="TreeGrafter"/>
</dbReference>
<evidence type="ECO:0000313" key="6">
    <source>
        <dbReference type="Proteomes" id="UP000824782"/>
    </source>
</evidence>
<feature type="domain" description="PLA2c" evidence="4">
    <location>
        <begin position="1"/>
        <end position="254"/>
    </location>
</feature>
<dbReference type="PANTHER" id="PTHR10728:SF39">
    <property type="entry name" value="CYTOSOLIC PHOSPHOLIPASE A2 GAMMA"/>
    <property type="match status" value="1"/>
</dbReference>
<dbReference type="GO" id="GO:0047498">
    <property type="term" value="F:calcium-dependent phospholipase A2 activity"/>
    <property type="evidence" value="ECO:0007669"/>
    <property type="project" value="TreeGrafter"/>
</dbReference>
<keyword evidence="6" id="KW-1185">Reference proteome</keyword>
<reference evidence="5" key="1">
    <citation type="thesis" date="2020" institute="ProQuest LLC" country="789 East Eisenhower Parkway, Ann Arbor, MI, USA">
        <title>Comparative Genomics and Chromosome Evolution.</title>
        <authorList>
            <person name="Mudd A.B."/>
        </authorList>
    </citation>
    <scope>NUCLEOTIDE SEQUENCE</scope>
    <source>
        <strain evidence="5">237g6f4</strain>
        <tissue evidence="5">Blood</tissue>
    </source>
</reference>
<gene>
    <name evidence="5" type="ORF">GDO81_029328</name>
</gene>
<evidence type="ECO:0000259" key="4">
    <source>
        <dbReference type="PROSITE" id="PS51210"/>
    </source>
</evidence>
<feature type="non-terminal residue" evidence="5">
    <location>
        <position position="254"/>
    </location>
</feature>
<dbReference type="SUPFAM" id="SSF52151">
    <property type="entry name" value="FabD/lysophospholipase-like"/>
    <property type="match status" value="1"/>
</dbReference>
<name>A0AAV6Z1M6_ENGPU</name>
<comment type="caution">
    <text evidence="5">The sequence shown here is derived from an EMBL/GenBank/DDBJ whole genome shotgun (WGS) entry which is preliminary data.</text>
</comment>
<dbReference type="InterPro" id="IPR002642">
    <property type="entry name" value="LysoPLipase_cat_dom"/>
</dbReference>
<dbReference type="InterPro" id="IPR016035">
    <property type="entry name" value="Acyl_Trfase/lysoPLipase"/>
</dbReference>
<dbReference type="GO" id="GO:0005654">
    <property type="term" value="C:nucleoplasm"/>
    <property type="evidence" value="ECO:0007669"/>
    <property type="project" value="TreeGrafter"/>
</dbReference>
<accession>A0AAV6Z1M6</accession>
<evidence type="ECO:0000256" key="3">
    <source>
        <dbReference type="PROSITE-ProRule" id="PRU00555"/>
    </source>
</evidence>
<dbReference type="GO" id="GO:0005829">
    <property type="term" value="C:cytosol"/>
    <property type="evidence" value="ECO:0007669"/>
    <property type="project" value="TreeGrafter"/>
</dbReference>
<keyword evidence="3" id="KW-0442">Lipid degradation</keyword>
<dbReference type="Gene3D" id="3.40.1090.10">
    <property type="entry name" value="Cytosolic phospholipase A2 catalytic domain"/>
    <property type="match status" value="1"/>
</dbReference>
<protein>
    <recommendedName>
        <fullName evidence="4">PLA2c domain-containing protein</fullName>
    </recommendedName>
</protein>
<evidence type="ECO:0000313" key="5">
    <source>
        <dbReference type="EMBL" id="KAG8541289.1"/>
    </source>
</evidence>
<dbReference type="PANTHER" id="PTHR10728">
    <property type="entry name" value="CYTOSOLIC PHOSPHOLIPASE A2"/>
    <property type="match status" value="1"/>
</dbReference>
<dbReference type="AlphaFoldDB" id="A0AAV6Z1M6"/>
<proteinExistence type="predicted"/>